<keyword evidence="11 16" id="KW-0694">RNA-binding</keyword>
<dbReference type="InterPro" id="IPR005146">
    <property type="entry name" value="B3/B4_tRNA-bd"/>
</dbReference>
<evidence type="ECO:0000256" key="13">
    <source>
        <dbReference type="ARBA" id="ARBA00023146"/>
    </source>
</evidence>
<dbReference type="GO" id="GO:0000049">
    <property type="term" value="F:tRNA binding"/>
    <property type="evidence" value="ECO:0007669"/>
    <property type="project" value="UniProtKB-UniRule"/>
</dbReference>
<dbReference type="InterPro" id="IPR004532">
    <property type="entry name" value="Phe-tRNA-ligase_IIc_bsu_bact"/>
</dbReference>
<evidence type="ECO:0000256" key="2">
    <source>
        <dbReference type="ARBA" id="ARBA00008653"/>
    </source>
</evidence>
<dbReference type="Gene3D" id="2.40.50.140">
    <property type="entry name" value="Nucleic acid-binding proteins"/>
    <property type="match status" value="1"/>
</dbReference>
<dbReference type="FunFam" id="3.30.70.380:FF:000001">
    <property type="entry name" value="Phenylalanine--tRNA ligase beta subunit"/>
    <property type="match status" value="1"/>
</dbReference>
<feature type="binding site" evidence="15">
    <location>
        <position position="495"/>
    </location>
    <ligand>
        <name>Mg(2+)</name>
        <dbReference type="ChEBI" id="CHEBI:18420"/>
        <note>shared with alpha subunit</note>
    </ligand>
</feature>
<evidence type="ECO:0000256" key="16">
    <source>
        <dbReference type="PROSITE-ProRule" id="PRU00209"/>
    </source>
</evidence>
<keyword evidence="9 15" id="KW-0067">ATP-binding</keyword>
<dbReference type="EMBL" id="JACRUO010000001">
    <property type="protein sequence ID" value="MBD3688958.1"/>
    <property type="molecule type" value="Genomic_DNA"/>
</dbReference>
<dbReference type="SMART" id="SM00896">
    <property type="entry name" value="FDX-ACB"/>
    <property type="match status" value="1"/>
</dbReference>
<evidence type="ECO:0000256" key="8">
    <source>
        <dbReference type="ARBA" id="ARBA00022741"/>
    </source>
</evidence>
<keyword evidence="7 15" id="KW-0479">Metal-binding</keyword>
<dbReference type="GO" id="GO:0009328">
    <property type="term" value="C:phenylalanine-tRNA ligase complex"/>
    <property type="evidence" value="ECO:0007669"/>
    <property type="project" value="TreeGrafter"/>
</dbReference>
<gene>
    <name evidence="15" type="primary">pheT</name>
    <name evidence="20" type="ORF">H8R10_01735</name>
</gene>
<feature type="binding site" evidence="15">
    <location>
        <position position="498"/>
    </location>
    <ligand>
        <name>Mg(2+)</name>
        <dbReference type="ChEBI" id="CHEBI:18420"/>
        <note>shared with alpha subunit</note>
    </ligand>
</feature>
<evidence type="ECO:0000256" key="9">
    <source>
        <dbReference type="ARBA" id="ARBA00022840"/>
    </source>
</evidence>
<dbReference type="Gene3D" id="3.30.56.10">
    <property type="match status" value="2"/>
</dbReference>
<evidence type="ECO:0000256" key="6">
    <source>
        <dbReference type="ARBA" id="ARBA00022598"/>
    </source>
</evidence>
<sequence length="860" mass="91149">MAFVPLKWLSEHVDVAEGTEAADVARDLVRVGLEEEQIHPAQVRGPLVVGRVLTCDPEKQKNGKIINYCRVDVGVHNDAPGEGKEPSELPSRGIICGAHNFGVGDLVVCSLPGAVLPGDFAISARKTYGHISDGMICSERELGLGQAHDGILVLTEKFSADQIPAPGESVLDLLGLGEEVLEINITPDRGYCFSMRGIAREYALSTGATFTDPGLADNVEGGVAGDSGDGFEVVIADDAPIRGSIGCDRFVTRLIEGVDPHAATPEWMVKRLEAARMRSISLPVDVTNYVMLDLGQPLHAYDADKVAGPLVVRRAKAGERHVTLDGVEHVLDAEDLCIADGPDGQRVLGLAGVMGGAETEISETTTTILLESAHFDPISIARTSRRHKIPSESAKRNERGVDPRLAGVAAQVAANLLVRYGGGKISDRVTDISTVSAPEPVTFAVDAPTRLVGVDYSPERVEELLRAIGCEVERRGDDVVVTPPSWRPDLRTMPDYVEEIARLDGYEKIPSIVPTAPAGRGLSLMSRARRDMANTLAHRGLVEVLSYPFVGDAWDRQGFAASDARRRAVRIANPLAEDQPYLRTSVLDTLLSIAERNQARGNADIAVFEIGRVTDATATVAAAIPGVESRPSADEIAGLAAGTPDQPWHIAGVLTGQASPAGYGASTRTQDWRDALEAAQAAAGCLGLTLEVANAEGASEDRLPFHPGRLAELSLDGTLVGRAGELHPDVAAEYGLARGSAAFELAIDPLVEVAQAAPARQIAPISTYPVVKEDMAFVVDEATTAAELVGIITTAAKGLAESVSLFDVYRGPQIGEDKKSLAFALRLRAADRTLDASEIAAVRKRIVKAVARATGGQLRA</sequence>
<dbReference type="Pfam" id="PF03147">
    <property type="entry name" value="FDX-ACB"/>
    <property type="match status" value="1"/>
</dbReference>
<dbReference type="Pfam" id="PF03484">
    <property type="entry name" value="B5"/>
    <property type="match status" value="1"/>
</dbReference>
<dbReference type="GO" id="GO:0005524">
    <property type="term" value="F:ATP binding"/>
    <property type="evidence" value="ECO:0007669"/>
    <property type="project" value="UniProtKB-UniRule"/>
</dbReference>
<dbReference type="SMART" id="SM00873">
    <property type="entry name" value="B3_4"/>
    <property type="match status" value="1"/>
</dbReference>
<dbReference type="AlphaFoldDB" id="A0A8I0KTT9"/>
<evidence type="ECO:0000256" key="11">
    <source>
        <dbReference type="ARBA" id="ARBA00022884"/>
    </source>
</evidence>
<evidence type="ECO:0000256" key="4">
    <source>
        <dbReference type="ARBA" id="ARBA00022490"/>
    </source>
</evidence>
<comment type="cofactor">
    <cofactor evidence="15">
        <name>Mg(2+)</name>
        <dbReference type="ChEBI" id="CHEBI:18420"/>
    </cofactor>
    <text evidence="15">Binds 2 magnesium ions per tetramer.</text>
</comment>
<comment type="caution">
    <text evidence="20">The sequence shown here is derived from an EMBL/GenBank/DDBJ whole genome shotgun (WGS) entry which is preliminary data.</text>
</comment>
<evidence type="ECO:0000256" key="15">
    <source>
        <dbReference type="HAMAP-Rule" id="MF_00283"/>
    </source>
</evidence>
<comment type="subunit">
    <text evidence="3 15">Tetramer of two alpha and two beta subunits.</text>
</comment>
<dbReference type="GO" id="GO:0006432">
    <property type="term" value="P:phenylalanyl-tRNA aminoacylation"/>
    <property type="evidence" value="ECO:0007669"/>
    <property type="project" value="UniProtKB-UniRule"/>
</dbReference>
<protein>
    <recommendedName>
        <fullName evidence="15">Phenylalanine--tRNA ligase beta subunit</fullName>
        <ecNumber evidence="15">6.1.1.20</ecNumber>
    </recommendedName>
    <alternativeName>
        <fullName evidence="15">Phenylalanyl-tRNA synthetase beta subunit</fullName>
        <shortName evidence="15">PheRS</shortName>
    </alternativeName>
</protein>
<evidence type="ECO:0000256" key="3">
    <source>
        <dbReference type="ARBA" id="ARBA00011209"/>
    </source>
</evidence>
<dbReference type="CDD" id="cd02796">
    <property type="entry name" value="tRNA_bind_bactPheRS"/>
    <property type="match status" value="1"/>
</dbReference>
<evidence type="ECO:0000313" key="20">
    <source>
        <dbReference type="EMBL" id="MBD3688958.1"/>
    </source>
</evidence>
<accession>A0A8I0KTT9</accession>
<keyword evidence="13 15" id="KW-0030">Aminoacyl-tRNA synthetase</keyword>
<dbReference type="InterPro" id="IPR005147">
    <property type="entry name" value="tRNA_synthase_B5-dom"/>
</dbReference>
<dbReference type="PROSITE" id="PS51483">
    <property type="entry name" value="B5"/>
    <property type="match status" value="1"/>
</dbReference>
<dbReference type="InterPro" id="IPR020825">
    <property type="entry name" value="Phe-tRNA_synthase-like_B3/B4"/>
</dbReference>
<dbReference type="InterPro" id="IPR033714">
    <property type="entry name" value="tRNA_bind_bactPheRS"/>
</dbReference>
<keyword evidence="5 16" id="KW-0820">tRNA-binding</keyword>
<dbReference type="PANTHER" id="PTHR10947">
    <property type="entry name" value="PHENYLALANYL-TRNA SYNTHETASE BETA CHAIN AND LEUCINE-RICH REPEAT-CONTAINING PROTEIN 47"/>
    <property type="match status" value="1"/>
</dbReference>
<feature type="binding site" evidence="15">
    <location>
        <position position="499"/>
    </location>
    <ligand>
        <name>Mg(2+)</name>
        <dbReference type="ChEBI" id="CHEBI:18420"/>
        <note>shared with alpha subunit</note>
    </ligand>
</feature>
<comment type="catalytic activity">
    <reaction evidence="14 15">
        <text>tRNA(Phe) + L-phenylalanine + ATP = L-phenylalanyl-tRNA(Phe) + AMP + diphosphate + H(+)</text>
        <dbReference type="Rhea" id="RHEA:19413"/>
        <dbReference type="Rhea" id="RHEA-COMP:9668"/>
        <dbReference type="Rhea" id="RHEA-COMP:9699"/>
        <dbReference type="ChEBI" id="CHEBI:15378"/>
        <dbReference type="ChEBI" id="CHEBI:30616"/>
        <dbReference type="ChEBI" id="CHEBI:33019"/>
        <dbReference type="ChEBI" id="CHEBI:58095"/>
        <dbReference type="ChEBI" id="CHEBI:78442"/>
        <dbReference type="ChEBI" id="CHEBI:78531"/>
        <dbReference type="ChEBI" id="CHEBI:456215"/>
        <dbReference type="EC" id="6.1.1.20"/>
    </reaction>
</comment>
<dbReference type="InterPro" id="IPR012340">
    <property type="entry name" value="NA-bd_OB-fold"/>
</dbReference>
<evidence type="ECO:0000256" key="14">
    <source>
        <dbReference type="ARBA" id="ARBA00049255"/>
    </source>
</evidence>
<comment type="similarity">
    <text evidence="2 15">Belongs to the phenylalanyl-tRNA synthetase beta subunit family. Type 1 subfamily.</text>
</comment>
<dbReference type="EC" id="6.1.1.20" evidence="15"/>
<dbReference type="InterPro" id="IPR005121">
    <property type="entry name" value="Fdx_antiC-bd"/>
</dbReference>
<comment type="subcellular location">
    <subcellularLocation>
        <location evidence="1 15">Cytoplasm</location>
    </subcellularLocation>
</comment>
<dbReference type="PROSITE" id="PS51447">
    <property type="entry name" value="FDX_ACB"/>
    <property type="match status" value="1"/>
</dbReference>
<dbReference type="InterPro" id="IPR041616">
    <property type="entry name" value="PheRS_beta_core"/>
</dbReference>
<dbReference type="SUPFAM" id="SSF56037">
    <property type="entry name" value="PheT/TilS domain"/>
    <property type="match status" value="1"/>
</dbReference>
<dbReference type="Proteomes" id="UP000627538">
    <property type="component" value="Unassembled WGS sequence"/>
</dbReference>
<dbReference type="Pfam" id="PF17759">
    <property type="entry name" value="tRNA_synthFbeta"/>
    <property type="match status" value="1"/>
</dbReference>
<proteinExistence type="inferred from homology"/>
<name>A0A8I0KTT9_9ACTO</name>
<feature type="domain" description="FDX-ACB" evidence="18">
    <location>
        <begin position="766"/>
        <end position="859"/>
    </location>
</feature>
<dbReference type="Pfam" id="PF03483">
    <property type="entry name" value="B3_4"/>
    <property type="match status" value="1"/>
</dbReference>
<keyword evidence="12 15" id="KW-0648">Protein biosynthesis</keyword>
<dbReference type="SUPFAM" id="SSF46955">
    <property type="entry name" value="Putative DNA-binding domain"/>
    <property type="match status" value="1"/>
</dbReference>
<keyword evidence="6 15" id="KW-0436">Ligase</keyword>
<keyword evidence="10 15" id="KW-0460">Magnesium</keyword>
<evidence type="ECO:0000256" key="7">
    <source>
        <dbReference type="ARBA" id="ARBA00022723"/>
    </source>
</evidence>
<evidence type="ECO:0000256" key="10">
    <source>
        <dbReference type="ARBA" id="ARBA00022842"/>
    </source>
</evidence>
<keyword evidence="4 15" id="KW-0963">Cytoplasm</keyword>
<dbReference type="HAMAP" id="MF_00283">
    <property type="entry name" value="Phe_tRNA_synth_beta1"/>
    <property type="match status" value="1"/>
</dbReference>
<feature type="domain" description="B5" evidence="19">
    <location>
        <begin position="436"/>
        <end position="511"/>
    </location>
</feature>
<dbReference type="Gene3D" id="3.30.930.10">
    <property type="entry name" value="Bira Bifunctional Protein, Domain 2"/>
    <property type="match status" value="1"/>
</dbReference>
<organism evidence="20 21">
    <name type="scientific">Nanchangia anserum</name>
    <dbReference type="NCBI Taxonomy" id="2692125"/>
    <lineage>
        <taxon>Bacteria</taxon>
        <taxon>Bacillati</taxon>
        <taxon>Actinomycetota</taxon>
        <taxon>Actinomycetes</taxon>
        <taxon>Actinomycetales</taxon>
        <taxon>Actinomycetaceae</taxon>
        <taxon>Nanchangia</taxon>
    </lineage>
</organism>
<evidence type="ECO:0000259" key="17">
    <source>
        <dbReference type="PROSITE" id="PS50886"/>
    </source>
</evidence>
<dbReference type="NCBIfam" id="TIGR00472">
    <property type="entry name" value="pheT_bact"/>
    <property type="match status" value="1"/>
</dbReference>
<dbReference type="InterPro" id="IPR036690">
    <property type="entry name" value="Fdx_antiC-bd_sf"/>
</dbReference>
<dbReference type="InterPro" id="IPR009061">
    <property type="entry name" value="DNA-bd_dom_put_sf"/>
</dbReference>
<evidence type="ECO:0000256" key="12">
    <source>
        <dbReference type="ARBA" id="ARBA00022917"/>
    </source>
</evidence>
<dbReference type="InterPro" id="IPR002547">
    <property type="entry name" value="tRNA-bd_dom"/>
</dbReference>
<feature type="domain" description="TRNA-binding" evidence="17">
    <location>
        <begin position="41"/>
        <end position="171"/>
    </location>
</feature>
<dbReference type="InterPro" id="IPR045864">
    <property type="entry name" value="aa-tRNA-synth_II/BPL/LPL"/>
</dbReference>
<dbReference type="SMART" id="SM00874">
    <property type="entry name" value="B5"/>
    <property type="match status" value="1"/>
</dbReference>
<dbReference type="CDD" id="cd00769">
    <property type="entry name" value="PheRS_beta_core"/>
    <property type="match status" value="1"/>
</dbReference>
<dbReference type="GO" id="GO:0000287">
    <property type="term" value="F:magnesium ion binding"/>
    <property type="evidence" value="ECO:0007669"/>
    <property type="project" value="UniProtKB-UniRule"/>
</dbReference>
<dbReference type="Gene3D" id="3.30.70.380">
    <property type="entry name" value="Ferrodoxin-fold anticodon-binding domain"/>
    <property type="match status" value="1"/>
</dbReference>
<evidence type="ECO:0000313" key="21">
    <source>
        <dbReference type="Proteomes" id="UP000627538"/>
    </source>
</evidence>
<keyword evidence="21" id="KW-1185">Reference proteome</keyword>
<feature type="binding site" evidence="15">
    <location>
        <position position="489"/>
    </location>
    <ligand>
        <name>Mg(2+)</name>
        <dbReference type="ChEBI" id="CHEBI:18420"/>
        <note>shared with alpha subunit</note>
    </ligand>
</feature>
<dbReference type="GO" id="GO:0004826">
    <property type="term" value="F:phenylalanine-tRNA ligase activity"/>
    <property type="evidence" value="ECO:0007669"/>
    <property type="project" value="UniProtKB-UniRule"/>
</dbReference>
<dbReference type="InterPro" id="IPR045060">
    <property type="entry name" value="Phe-tRNA-ligase_IIc_bsu"/>
</dbReference>
<dbReference type="PROSITE" id="PS50886">
    <property type="entry name" value="TRBD"/>
    <property type="match status" value="1"/>
</dbReference>
<reference evidence="20 21" key="1">
    <citation type="submission" date="2020-08" db="EMBL/GenBank/DDBJ databases">
        <title>Winkia gen. nov., sp. nov., isolated from faeces of the Anser albifrons in China.</title>
        <authorList>
            <person name="Liu Q."/>
        </authorList>
    </citation>
    <scope>NUCLEOTIDE SEQUENCE [LARGE SCALE GENOMIC DNA]</scope>
    <source>
        <strain evidence="20 21">C62</strain>
    </source>
</reference>
<dbReference type="SUPFAM" id="SSF54991">
    <property type="entry name" value="Anticodon-binding domain of PheRS"/>
    <property type="match status" value="1"/>
</dbReference>
<evidence type="ECO:0000259" key="18">
    <source>
        <dbReference type="PROSITE" id="PS51447"/>
    </source>
</evidence>
<evidence type="ECO:0000256" key="5">
    <source>
        <dbReference type="ARBA" id="ARBA00022555"/>
    </source>
</evidence>
<dbReference type="Gene3D" id="3.50.40.10">
    <property type="entry name" value="Phenylalanyl-trna Synthetase, Chain B, domain 3"/>
    <property type="match status" value="1"/>
</dbReference>
<keyword evidence="8 15" id="KW-0547">Nucleotide-binding</keyword>
<evidence type="ECO:0000256" key="1">
    <source>
        <dbReference type="ARBA" id="ARBA00004496"/>
    </source>
</evidence>
<dbReference type="PANTHER" id="PTHR10947:SF0">
    <property type="entry name" value="PHENYLALANINE--TRNA LIGASE BETA SUBUNIT"/>
    <property type="match status" value="1"/>
</dbReference>
<evidence type="ECO:0000259" key="19">
    <source>
        <dbReference type="PROSITE" id="PS51483"/>
    </source>
</evidence>
<dbReference type="SUPFAM" id="SSF50249">
    <property type="entry name" value="Nucleic acid-binding proteins"/>
    <property type="match status" value="1"/>
</dbReference>
<dbReference type="SUPFAM" id="SSF55681">
    <property type="entry name" value="Class II aaRS and biotin synthetases"/>
    <property type="match status" value="1"/>
</dbReference>
<dbReference type="RefSeq" id="WP_191071043.1">
    <property type="nucleotide sequence ID" value="NZ_JACRUO010000001.1"/>
</dbReference>